<protein>
    <recommendedName>
        <fullName evidence="4">Lipoprotein</fullName>
    </recommendedName>
</protein>
<dbReference type="EMBL" id="CABPSQ010000012">
    <property type="protein sequence ID" value="VVE73560.1"/>
    <property type="molecule type" value="Genomic_DNA"/>
</dbReference>
<name>A0A5E5AN98_9BURK</name>
<dbReference type="InterPro" id="IPR025522">
    <property type="entry name" value="DUF4410"/>
</dbReference>
<feature type="signal peptide" evidence="1">
    <location>
        <begin position="1"/>
        <end position="24"/>
    </location>
</feature>
<gene>
    <name evidence="2" type="ORF">PCA31118_04570</name>
</gene>
<keyword evidence="3" id="KW-1185">Reference proteome</keyword>
<sequence length="177" mass="18245">MNVRNFSRAAVVSMILALTGCASTSSGPDSSRGVDPALAATLKQGVALPTIESNGHSIDDEVKSGVIDAFKKQADKNGMLVSANGVPVKITVEEYSTRSAVARVMLGFLAGGDHIKARVDVSGKTYTVEDTARSSINGISLVAENVGSDVANGIATLAGVTVNTIQRQQPPVGMTTR</sequence>
<proteinExistence type="predicted"/>
<evidence type="ECO:0008006" key="4">
    <source>
        <dbReference type="Google" id="ProtNLM"/>
    </source>
</evidence>
<dbReference type="RefSeq" id="WP_150627243.1">
    <property type="nucleotide sequence ID" value="NZ_CABPSQ010000012.1"/>
</dbReference>
<organism evidence="2 3">
    <name type="scientific">Pandoraea captiosa</name>
    <dbReference type="NCBI Taxonomy" id="2508302"/>
    <lineage>
        <taxon>Bacteria</taxon>
        <taxon>Pseudomonadati</taxon>
        <taxon>Pseudomonadota</taxon>
        <taxon>Betaproteobacteria</taxon>
        <taxon>Burkholderiales</taxon>
        <taxon>Burkholderiaceae</taxon>
        <taxon>Pandoraea</taxon>
    </lineage>
</organism>
<reference evidence="2 3" key="1">
    <citation type="submission" date="2019-08" db="EMBL/GenBank/DDBJ databases">
        <authorList>
            <person name="Peeters C."/>
        </authorList>
    </citation>
    <scope>NUCLEOTIDE SEQUENCE [LARGE SCALE GENOMIC DNA]</scope>
    <source>
        <strain evidence="2 3">LMG 31118</strain>
    </source>
</reference>
<dbReference type="Proteomes" id="UP000414136">
    <property type="component" value="Unassembled WGS sequence"/>
</dbReference>
<dbReference type="Pfam" id="PF14366">
    <property type="entry name" value="DUF4410"/>
    <property type="match status" value="1"/>
</dbReference>
<dbReference type="AlphaFoldDB" id="A0A5E5AN98"/>
<keyword evidence="1" id="KW-0732">Signal</keyword>
<evidence type="ECO:0000313" key="3">
    <source>
        <dbReference type="Proteomes" id="UP000414136"/>
    </source>
</evidence>
<evidence type="ECO:0000256" key="1">
    <source>
        <dbReference type="SAM" id="SignalP"/>
    </source>
</evidence>
<feature type="chain" id="PRO_5022989796" description="Lipoprotein" evidence="1">
    <location>
        <begin position="25"/>
        <end position="177"/>
    </location>
</feature>
<dbReference type="OrthoDB" id="9096533at2"/>
<accession>A0A5E5AN98</accession>
<evidence type="ECO:0000313" key="2">
    <source>
        <dbReference type="EMBL" id="VVE73560.1"/>
    </source>
</evidence>
<dbReference type="PROSITE" id="PS51257">
    <property type="entry name" value="PROKAR_LIPOPROTEIN"/>
    <property type="match status" value="1"/>
</dbReference>